<dbReference type="GeneID" id="24439723"/>
<reference evidence="3" key="1">
    <citation type="journal article" date="2006" name="PLoS Biol.">
        <title>Macronuclear genome sequence of the ciliate Tetrahymena thermophila, a model eukaryote.</title>
        <authorList>
            <person name="Eisen J.A."/>
            <person name="Coyne R.S."/>
            <person name="Wu M."/>
            <person name="Wu D."/>
            <person name="Thiagarajan M."/>
            <person name="Wortman J.R."/>
            <person name="Badger J.H."/>
            <person name="Ren Q."/>
            <person name="Amedeo P."/>
            <person name="Jones K.M."/>
            <person name="Tallon L.J."/>
            <person name="Delcher A.L."/>
            <person name="Salzberg S.L."/>
            <person name="Silva J.C."/>
            <person name="Haas B.J."/>
            <person name="Majoros W.H."/>
            <person name="Farzad M."/>
            <person name="Carlton J.M."/>
            <person name="Smith R.K. Jr."/>
            <person name="Garg J."/>
            <person name="Pearlman R.E."/>
            <person name="Karrer K.M."/>
            <person name="Sun L."/>
            <person name="Manning G."/>
            <person name="Elde N.C."/>
            <person name="Turkewitz A.P."/>
            <person name="Asai D.J."/>
            <person name="Wilkes D.E."/>
            <person name="Wang Y."/>
            <person name="Cai H."/>
            <person name="Collins K."/>
            <person name="Stewart B.A."/>
            <person name="Lee S.R."/>
            <person name="Wilamowska K."/>
            <person name="Weinberg Z."/>
            <person name="Ruzzo W.L."/>
            <person name="Wloga D."/>
            <person name="Gaertig J."/>
            <person name="Frankel J."/>
            <person name="Tsao C.-C."/>
            <person name="Gorovsky M.A."/>
            <person name="Keeling P.J."/>
            <person name="Waller R.F."/>
            <person name="Patron N.J."/>
            <person name="Cherry J.M."/>
            <person name="Stover N.A."/>
            <person name="Krieger C.J."/>
            <person name="del Toro C."/>
            <person name="Ryder H.F."/>
            <person name="Williamson S.C."/>
            <person name="Barbeau R.A."/>
            <person name="Hamilton E.P."/>
            <person name="Orias E."/>
        </authorList>
    </citation>
    <scope>NUCLEOTIDE SEQUENCE [LARGE SCALE GENOMIC DNA]</scope>
    <source>
        <strain evidence="3">SB210</strain>
    </source>
</reference>
<keyword evidence="1" id="KW-1133">Transmembrane helix</keyword>
<dbReference type="Proteomes" id="UP000009168">
    <property type="component" value="Unassembled WGS sequence"/>
</dbReference>
<feature type="transmembrane region" description="Helical" evidence="1">
    <location>
        <begin position="313"/>
        <end position="335"/>
    </location>
</feature>
<proteinExistence type="predicted"/>
<sequence length="404" mass="48841">MKGCYKCDQDLVKIPFFYVLLAKNLKYSVKTTMCDFKYIYNTNLIGTFQKLKKKQIINLFVYIMKQQKIINLKQKKNLKLNKKKKNKQLINKLIKRASYLVLNSFFQKILMSLSLLIPQISKKQKILIIPVLFIQQTKQFYIILNGNTNLLSITYRYFLIYIQLFQKLLKYFIIKKNSVCLTSYIYFVKMILNFLKHVQSQIYIFILIILITNINQITQALPRLLFLLQRYHKNFNPGSAIYILLLSKQLFLLQQELALSTHLCQKIFLFRNLSHQLNFFIFIMIKSINYISFQNKILKIFLLIQIQTQIQIYFYYQNILNRIYIFFINIIKLFLKSIQLRFQQFIQLLIYYLLIDLLLNNCFQFLSHTILIAFIIFTIVHQIIKYKFEFLNIQRTLFHKHLII</sequence>
<feature type="transmembrane region" description="Helical" evidence="1">
    <location>
        <begin position="97"/>
        <end position="120"/>
    </location>
</feature>
<dbReference type="AlphaFoldDB" id="W7X7X4"/>
<keyword evidence="1" id="KW-0472">Membrane</keyword>
<dbReference type="KEGG" id="tet:TTHERM_000586587"/>
<feature type="transmembrane region" description="Helical" evidence="1">
    <location>
        <begin position="365"/>
        <end position="384"/>
    </location>
</feature>
<gene>
    <name evidence="2" type="ORF">TTHERM_000586587</name>
</gene>
<organism evidence="2 3">
    <name type="scientific">Tetrahymena thermophila (strain SB210)</name>
    <dbReference type="NCBI Taxonomy" id="312017"/>
    <lineage>
        <taxon>Eukaryota</taxon>
        <taxon>Sar</taxon>
        <taxon>Alveolata</taxon>
        <taxon>Ciliophora</taxon>
        <taxon>Intramacronucleata</taxon>
        <taxon>Oligohymenophorea</taxon>
        <taxon>Hymenostomatida</taxon>
        <taxon>Tetrahymenina</taxon>
        <taxon>Tetrahymenidae</taxon>
        <taxon>Tetrahymena</taxon>
    </lineage>
</organism>
<dbReference type="RefSeq" id="XP_012654008.1">
    <property type="nucleotide sequence ID" value="XM_012798554.1"/>
</dbReference>
<keyword evidence="3" id="KW-1185">Reference proteome</keyword>
<dbReference type="InParanoid" id="W7X7X4"/>
<dbReference type="EMBL" id="GG662637">
    <property type="protein sequence ID" value="EWS73437.1"/>
    <property type="molecule type" value="Genomic_DNA"/>
</dbReference>
<accession>W7X7X4</accession>
<evidence type="ECO:0000256" key="1">
    <source>
        <dbReference type="SAM" id="Phobius"/>
    </source>
</evidence>
<evidence type="ECO:0000313" key="2">
    <source>
        <dbReference type="EMBL" id="EWS73437.1"/>
    </source>
</evidence>
<feature type="transmembrane region" description="Helical" evidence="1">
    <location>
        <begin position="202"/>
        <end position="226"/>
    </location>
</feature>
<feature type="transmembrane region" description="Helical" evidence="1">
    <location>
        <begin position="179"/>
        <end position="196"/>
    </location>
</feature>
<feature type="transmembrane region" description="Helical" evidence="1">
    <location>
        <begin position="140"/>
        <end position="158"/>
    </location>
</feature>
<evidence type="ECO:0000313" key="3">
    <source>
        <dbReference type="Proteomes" id="UP000009168"/>
    </source>
</evidence>
<keyword evidence="1 2" id="KW-0812">Transmembrane</keyword>
<protein>
    <submittedName>
        <fullName evidence="2">Transmembrane protein, putative</fullName>
    </submittedName>
</protein>
<name>W7X7X4_TETTS</name>